<evidence type="ECO:0000313" key="3">
    <source>
        <dbReference type="Proteomes" id="UP000222542"/>
    </source>
</evidence>
<dbReference type="InterPro" id="IPR011044">
    <property type="entry name" value="Quino_amine_DH_bsu"/>
</dbReference>
<name>A0A2G3A1J3_CAPAN</name>
<keyword evidence="3" id="KW-1185">Reference proteome</keyword>
<reference evidence="2 3" key="2">
    <citation type="journal article" date="2017" name="Genome Biol.">
        <title>New reference genome sequences of hot pepper reveal the massive evolution of plant disease-resistance genes by retroduplication.</title>
        <authorList>
            <person name="Kim S."/>
            <person name="Park J."/>
            <person name="Yeom S.I."/>
            <person name="Kim Y.M."/>
            <person name="Seo E."/>
            <person name="Kim K.T."/>
            <person name="Kim M.S."/>
            <person name="Lee J.M."/>
            <person name="Cheong K."/>
            <person name="Shin H.S."/>
            <person name="Kim S.B."/>
            <person name="Han K."/>
            <person name="Lee J."/>
            <person name="Park M."/>
            <person name="Lee H.A."/>
            <person name="Lee H.Y."/>
            <person name="Lee Y."/>
            <person name="Oh S."/>
            <person name="Lee J.H."/>
            <person name="Choi E."/>
            <person name="Choi E."/>
            <person name="Lee S.E."/>
            <person name="Jeon J."/>
            <person name="Kim H."/>
            <person name="Choi G."/>
            <person name="Song H."/>
            <person name="Lee J."/>
            <person name="Lee S.C."/>
            <person name="Kwon J.K."/>
            <person name="Lee H.Y."/>
            <person name="Koo N."/>
            <person name="Hong Y."/>
            <person name="Kim R.W."/>
            <person name="Kang W.H."/>
            <person name="Huh J.H."/>
            <person name="Kang B.C."/>
            <person name="Yang T.J."/>
            <person name="Lee Y.H."/>
            <person name="Bennetzen J.L."/>
            <person name="Choi D."/>
        </authorList>
    </citation>
    <scope>NUCLEOTIDE SEQUENCE [LARGE SCALE GENOMIC DNA]</scope>
    <source>
        <strain evidence="3">cv. CM334</strain>
    </source>
</reference>
<dbReference type="InterPro" id="IPR005174">
    <property type="entry name" value="KIB1-4_b-propeller"/>
</dbReference>
<sequence>MVVRSLDVNKDPFRPQEKNEELLHPKIPYLSALMYLANTTRLDISFSVNLLARYGSAPTRRHWNGIKHILRYLKGTIDMGLFYSKDCSSDLVGYADAEYLSDPHKARSQTGYVFICGGTAISWRSTKQSIVVTSSNHAEIIAIHEASRECIELPHQNTTEGYDDHQLCHPWTIIHKAVLSASPSRSSDYILTVIEGNMKFVSFWRPGDLRWTRINDRNAPCEHIHRDLVYYNGKFYAVDWGGNVLVYDVTGSNPSQTVALLPAWSPPEKIGTSDDDNDGIYGTTSFGVFEVDLAAGKLTETKELGDRALFLGANASISVQASQFPKLKPNHIYYTDDFWESYLGYEEGGGLDMGVYNLANGSFEPHYTGVSLSQVCPPIWVTPTLY</sequence>
<dbReference type="AlphaFoldDB" id="A0A2G3A1J3"/>
<comment type="caution">
    <text evidence="2">The sequence shown here is derived from an EMBL/GenBank/DDBJ whole genome shotgun (WGS) entry which is preliminary data.</text>
</comment>
<dbReference type="Gramene" id="PHT88088">
    <property type="protein sequence ID" value="PHT88088"/>
    <property type="gene ID" value="T459_10194"/>
</dbReference>
<gene>
    <name evidence="2" type="ORF">T459_10194</name>
</gene>
<feature type="domain" description="KIB1-4 beta-propeller" evidence="1">
    <location>
        <begin position="126"/>
        <end position="357"/>
    </location>
</feature>
<evidence type="ECO:0000313" key="2">
    <source>
        <dbReference type="EMBL" id="PHT88088.1"/>
    </source>
</evidence>
<proteinExistence type="predicted"/>
<reference evidence="2 3" key="1">
    <citation type="journal article" date="2014" name="Nat. Genet.">
        <title>Genome sequence of the hot pepper provides insights into the evolution of pungency in Capsicum species.</title>
        <authorList>
            <person name="Kim S."/>
            <person name="Park M."/>
            <person name="Yeom S.I."/>
            <person name="Kim Y.M."/>
            <person name="Lee J.M."/>
            <person name="Lee H.A."/>
            <person name="Seo E."/>
            <person name="Choi J."/>
            <person name="Cheong K."/>
            <person name="Kim K.T."/>
            <person name="Jung K."/>
            <person name="Lee G.W."/>
            <person name="Oh S.K."/>
            <person name="Bae C."/>
            <person name="Kim S.B."/>
            <person name="Lee H.Y."/>
            <person name="Kim S.Y."/>
            <person name="Kim M.S."/>
            <person name="Kang B.C."/>
            <person name="Jo Y.D."/>
            <person name="Yang H.B."/>
            <person name="Jeong H.J."/>
            <person name="Kang W.H."/>
            <person name="Kwon J.K."/>
            <person name="Shin C."/>
            <person name="Lim J.Y."/>
            <person name="Park J.H."/>
            <person name="Huh J.H."/>
            <person name="Kim J.S."/>
            <person name="Kim B.D."/>
            <person name="Cohen O."/>
            <person name="Paran I."/>
            <person name="Suh M.C."/>
            <person name="Lee S.B."/>
            <person name="Kim Y.K."/>
            <person name="Shin Y."/>
            <person name="Noh S.J."/>
            <person name="Park J."/>
            <person name="Seo Y.S."/>
            <person name="Kwon S.Y."/>
            <person name="Kim H.A."/>
            <person name="Park J.M."/>
            <person name="Kim H.J."/>
            <person name="Choi S.B."/>
            <person name="Bosland P.W."/>
            <person name="Reeves G."/>
            <person name="Jo S.H."/>
            <person name="Lee B.W."/>
            <person name="Cho H.T."/>
            <person name="Choi H.S."/>
            <person name="Lee M.S."/>
            <person name="Yu Y."/>
            <person name="Do Choi Y."/>
            <person name="Park B.S."/>
            <person name="van Deynze A."/>
            <person name="Ashrafi H."/>
            <person name="Hill T."/>
            <person name="Kim W.T."/>
            <person name="Pai H.S."/>
            <person name="Ahn H.K."/>
            <person name="Yeam I."/>
            <person name="Giovannoni J.J."/>
            <person name="Rose J.K."/>
            <person name="Sorensen I."/>
            <person name="Lee S.J."/>
            <person name="Kim R.W."/>
            <person name="Choi I.Y."/>
            <person name="Choi B.S."/>
            <person name="Lim J.S."/>
            <person name="Lee Y.H."/>
            <person name="Choi D."/>
        </authorList>
    </citation>
    <scope>NUCLEOTIDE SEQUENCE [LARGE SCALE GENOMIC DNA]</scope>
    <source>
        <strain evidence="3">cv. CM334</strain>
    </source>
</reference>
<dbReference type="SUPFAM" id="SSF50969">
    <property type="entry name" value="YVTN repeat-like/Quinoprotein amine dehydrogenase"/>
    <property type="match status" value="1"/>
</dbReference>
<dbReference type="Pfam" id="PF03478">
    <property type="entry name" value="Beta-prop_KIB1-4"/>
    <property type="match status" value="1"/>
</dbReference>
<protein>
    <recommendedName>
        <fullName evidence="1">KIB1-4 beta-propeller domain-containing protein</fullName>
    </recommendedName>
</protein>
<dbReference type="CDD" id="cd09272">
    <property type="entry name" value="RNase_HI_RT_Ty1"/>
    <property type="match status" value="1"/>
</dbReference>
<dbReference type="STRING" id="4072.A0A2G3A1J3"/>
<dbReference type="OMA" id="KIANHAD"/>
<accession>A0A2G3A1J3</accession>
<dbReference type="Proteomes" id="UP000222542">
    <property type="component" value="Unassembled WGS sequence"/>
</dbReference>
<dbReference type="PANTHER" id="PTHR44259:SF68">
    <property type="entry name" value="DUF295 DOMAIN-CONTAINING PROTEIN"/>
    <property type="match status" value="1"/>
</dbReference>
<evidence type="ECO:0000259" key="1">
    <source>
        <dbReference type="Pfam" id="PF03478"/>
    </source>
</evidence>
<dbReference type="EMBL" id="AYRZ02000003">
    <property type="protein sequence ID" value="PHT88088.1"/>
    <property type="molecule type" value="Genomic_DNA"/>
</dbReference>
<dbReference type="InterPro" id="IPR050942">
    <property type="entry name" value="F-box_BR-signaling"/>
</dbReference>
<organism evidence="2 3">
    <name type="scientific">Capsicum annuum</name>
    <name type="common">Capsicum pepper</name>
    <dbReference type="NCBI Taxonomy" id="4072"/>
    <lineage>
        <taxon>Eukaryota</taxon>
        <taxon>Viridiplantae</taxon>
        <taxon>Streptophyta</taxon>
        <taxon>Embryophyta</taxon>
        <taxon>Tracheophyta</taxon>
        <taxon>Spermatophyta</taxon>
        <taxon>Magnoliopsida</taxon>
        <taxon>eudicotyledons</taxon>
        <taxon>Gunneridae</taxon>
        <taxon>Pentapetalae</taxon>
        <taxon>asterids</taxon>
        <taxon>lamiids</taxon>
        <taxon>Solanales</taxon>
        <taxon>Solanaceae</taxon>
        <taxon>Solanoideae</taxon>
        <taxon>Capsiceae</taxon>
        <taxon>Capsicum</taxon>
    </lineage>
</organism>
<dbReference type="PANTHER" id="PTHR44259">
    <property type="entry name" value="OS07G0183000 PROTEIN-RELATED"/>
    <property type="match status" value="1"/>
</dbReference>